<proteinExistence type="predicted"/>
<organism evidence="1">
    <name type="scientific">marine metagenome</name>
    <dbReference type="NCBI Taxonomy" id="408172"/>
    <lineage>
        <taxon>unclassified sequences</taxon>
        <taxon>metagenomes</taxon>
        <taxon>ecological metagenomes</taxon>
    </lineage>
</organism>
<gene>
    <name evidence="1" type="ORF">METZ01_LOCUS476456</name>
</gene>
<evidence type="ECO:0000313" key="1">
    <source>
        <dbReference type="EMBL" id="SVE23602.1"/>
    </source>
</evidence>
<dbReference type="EMBL" id="UINC01203380">
    <property type="protein sequence ID" value="SVE23602.1"/>
    <property type="molecule type" value="Genomic_DNA"/>
</dbReference>
<protein>
    <submittedName>
        <fullName evidence="1">Uncharacterized protein</fullName>
    </submittedName>
</protein>
<dbReference type="AlphaFoldDB" id="A0A383BUM1"/>
<sequence length="72" mass="8350">MVDQVLTAEKTSELKQEIYDYCRTRLGDGMIEVELDPKHYEVALITAVDKYKQRSESSVEESYGFLELLEDT</sequence>
<accession>A0A383BUM1</accession>
<reference evidence="1" key="1">
    <citation type="submission" date="2018-05" db="EMBL/GenBank/DDBJ databases">
        <authorList>
            <person name="Lanie J.A."/>
            <person name="Ng W.-L."/>
            <person name="Kazmierczak K.M."/>
            <person name="Andrzejewski T.M."/>
            <person name="Davidsen T.M."/>
            <person name="Wayne K.J."/>
            <person name="Tettelin H."/>
            <person name="Glass J.I."/>
            <person name="Rusch D."/>
            <person name="Podicherti R."/>
            <person name="Tsui H.-C.T."/>
            <person name="Winkler M.E."/>
        </authorList>
    </citation>
    <scope>NUCLEOTIDE SEQUENCE</scope>
</reference>
<feature type="non-terminal residue" evidence="1">
    <location>
        <position position="72"/>
    </location>
</feature>
<name>A0A383BUM1_9ZZZZ</name>